<dbReference type="SUPFAM" id="SSF51735">
    <property type="entry name" value="NAD(P)-binding Rossmann-fold domains"/>
    <property type="match status" value="1"/>
</dbReference>
<sequence>MKLKNKKVLVTGAYGFIGSHLIKQLVKENASIAVIVREHSNPWRVQEYLPHLKKYEADIQNRSDICRIIHEFKPDYIFHLAAYGTNPSNRNDLLAYETNIVGTMNILFAAKDTNCKKIICLGSSSEYGDKKEKIHEDMLLEPVDIYGSTKASSTIISHQLAQEYKLPIITLRAFNIFGEAEDNHKLFSHIIGKVLRGDEVKLTSCDQYRDYSYVGNIVDGLILAATYEGSNNTILNIASGNAYPLRYFVDLIYHHLGTKQVPLYGAIPKRENERNAPIPDITKIQKVLGWTPAVSIEEGIKKTIAWYKSYYHFH</sequence>
<dbReference type="AlphaFoldDB" id="A0A0J1HN06"/>
<evidence type="ECO:0000259" key="2">
    <source>
        <dbReference type="Pfam" id="PF01370"/>
    </source>
</evidence>
<gene>
    <name evidence="3" type="ORF">ABW02_25790</name>
</gene>
<evidence type="ECO:0000313" key="4">
    <source>
        <dbReference type="Proteomes" id="UP000036045"/>
    </source>
</evidence>
<dbReference type="GeneID" id="56348642"/>
<keyword evidence="4" id="KW-1185">Reference proteome</keyword>
<dbReference type="PATRIC" id="fig|1397.4.peg.4976"/>
<dbReference type="PANTHER" id="PTHR43000">
    <property type="entry name" value="DTDP-D-GLUCOSE 4,6-DEHYDRATASE-RELATED"/>
    <property type="match status" value="1"/>
</dbReference>
<reference evidence="3 4" key="1">
    <citation type="submission" date="2015-05" db="EMBL/GenBank/DDBJ databases">
        <title>Whole genome sequence and identification of bacterial endophytes from Costus igneus.</title>
        <authorList>
            <person name="Lee Y.P."/>
            <person name="Gan H.M."/>
            <person name="Eng W."/>
            <person name="Wheatley M.S."/>
            <person name="Caraballo A."/>
            <person name="Polter S."/>
            <person name="Savka M.A."/>
            <person name="Hudson A.O."/>
        </authorList>
    </citation>
    <scope>NUCLEOTIDE SEQUENCE [LARGE SCALE GENOMIC DNA]</scope>
    <source>
        <strain evidence="3 4">RIT379</strain>
    </source>
</reference>
<accession>A0A0J1HN06</accession>
<proteinExistence type="inferred from homology"/>
<dbReference type="InterPro" id="IPR036291">
    <property type="entry name" value="NAD(P)-bd_dom_sf"/>
</dbReference>
<name>A0A0J1HN06_NIACI</name>
<dbReference type="RefSeq" id="WP_047945048.1">
    <property type="nucleotide sequence ID" value="NZ_CP053989.1"/>
</dbReference>
<protein>
    <submittedName>
        <fullName evidence="3">CDP-abequose synthase</fullName>
    </submittedName>
</protein>
<organism evidence="3 4">
    <name type="scientific">Niallia circulans</name>
    <name type="common">Bacillus circulans</name>
    <dbReference type="NCBI Taxonomy" id="1397"/>
    <lineage>
        <taxon>Bacteria</taxon>
        <taxon>Bacillati</taxon>
        <taxon>Bacillota</taxon>
        <taxon>Bacilli</taxon>
        <taxon>Bacillales</taxon>
        <taxon>Bacillaceae</taxon>
        <taxon>Niallia</taxon>
    </lineage>
</organism>
<comment type="similarity">
    <text evidence="1">Belongs to the NAD(P)-dependent epimerase/dehydratase family.</text>
</comment>
<dbReference type="InterPro" id="IPR001509">
    <property type="entry name" value="Epimerase_deHydtase"/>
</dbReference>
<feature type="domain" description="NAD-dependent epimerase/dehydratase" evidence="2">
    <location>
        <begin position="8"/>
        <end position="238"/>
    </location>
</feature>
<evidence type="ECO:0000313" key="3">
    <source>
        <dbReference type="EMBL" id="KLV15111.1"/>
    </source>
</evidence>
<dbReference type="EMBL" id="LDPH01000061">
    <property type="protein sequence ID" value="KLV15111.1"/>
    <property type="molecule type" value="Genomic_DNA"/>
</dbReference>
<dbReference type="Gene3D" id="3.40.50.720">
    <property type="entry name" value="NAD(P)-binding Rossmann-like Domain"/>
    <property type="match status" value="1"/>
</dbReference>
<dbReference type="OrthoDB" id="9811743at2"/>
<evidence type="ECO:0000256" key="1">
    <source>
        <dbReference type="ARBA" id="ARBA00007637"/>
    </source>
</evidence>
<dbReference type="Proteomes" id="UP000036045">
    <property type="component" value="Unassembled WGS sequence"/>
</dbReference>
<comment type="caution">
    <text evidence="3">The sequence shown here is derived from an EMBL/GenBank/DDBJ whole genome shotgun (WGS) entry which is preliminary data.</text>
</comment>
<dbReference type="Pfam" id="PF01370">
    <property type="entry name" value="Epimerase"/>
    <property type="match status" value="1"/>
</dbReference>